<dbReference type="InterPro" id="IPR012337">
    <property type="entry name" value="RNaseH-like_sf"/>
</dbReference>
<feature type="domain" description="Reverse transcriptase Ty1/copia-type" evidence="1">
    <location>
        <begin position="10"/>
        <end position="155"/>
    </location>
</feature>
<dbReference type="STRING" id="52586.A0A0B1NW77"/>
<accession>A0A0B1NW77</accession>
<dbReference type="Pfam" id="PF07727">
    <property type="entry name" value="RVT_2"/>
    <property type="match status" value="1"/>
</dbReference>
<dbReference type="GO" id="GO:0003676">
    <property type="term" value="F:nucleic acid binding"/>
    <property type="evidence" value="ECO:0007669"/>
    <property type="project" value="InterPro"/>
</dbReference>
<dbReference type="Proteomes" id="UP000030854">
    <property type="component" value="Unassembled WGS sequence"/>
</dbReference>
<evidence type="ECO:0000313" key="2">
    <source>
        <dbReference type="EMBL" id="KHJ30223.1"/>
    </source>
</evidence>
<organism evidence="2 3">
    <name type="scientific">Uncinula necator</name>
    <name type="common">Grape powdery mildew</name>
    <dbReference type="NCBI Taxonomy" id="52586"/>
    <lineage>
        <taxon>Eukaryota</taxon>
        <taxon>Fungi</taxon>
        <taxon>Dikarya</taxon>
        <taxon>Ascomycota</taxon>
        <taxon>Pezizomycotina</taxon>
        <taxon>Leotiomycetes</taxon>
        <taxon>Erysiphales</taxon>
        <taxon>Erysiphaceae</taxon>
        <taxon>Erysiphe</taxon>
    </lineage>
</organism>
<protein>
    <recommendedName>
        <fullName evidence="1">Reverse transcriptase Ty1/copia-type domain-containing protein</fullName>
    </recommendedName>
</protein>
<keyword evidence="3" id="KW-1185">Reference proteome</keyword>
<dbReference type="InterPro" id="IPR036397">
    <property type="entry name" value="RNaseH_sf"/>
</dbReference>
<proteinExistence type="predicted"/>
<evidence type="ECO:0000259" key="1">
    <source>
        <dbReference type="Pfam" id="PF07727"/>
    </source>
</evidence>
<sequence length="483" mass="55087">MAGTPQAYPKSRLVVQAFNDSGKEQVLTQSPTLQRVSQRILLSISVSLKNHNLYLRDITQAYVQSRTQLIRDFYIRPPVEMGLDKNTLLKVIKPLYAMAEAGNHWFSTYHKLHKEVLKMSPSTYDHCFLYRKNLQRDLIGITGMQTDDTLTSATDEFAKLEQETITAASIISKPVQKLTTETRLMFNGAVLKRGINNSIVVSQPKQCQNLSIVKEVLKENTSSRERPQKELSVKEQFVAQRARGAYIASVCQLEATFDYSVAAQIDHSAFPNDPSDDETIKNLNKRIYWQMNNPDRCLTFKPLNLSTVKLVVFTDASYANNRDMSSQIGYVIVMMDDNDNANLVHWTSIKCNRITRSVLAAELYAMAHGFDMGIAIKTTMNAMLRREISMYLCTDSKSLYECISKLGTTQEKRLMIDILCLRESYERREITELRWIAGNTNPADAMTKSKACPALKNLIDNNYINLNEATLKWVERVQDRNED</sequence>
<dbReference type="InterPro" id="IPR013103">
    <property type="entry name" value="RVT_2"/>
</dbReference>
<dbReference type="EMBL" id="JNVN01004734">
    <property type="protein sequence ID" value="KHJ30223.1"/>
    <property type="molecule type" value="Genomic_DNA"/>
</dbReference>
<dbReference type="SUPFAM" id="SSF53098">
    <property type="entry name" value="Ribonuclease H-like"/>
    <property type="match status" value="1"/>
</dbReference>
<dbReference type="AlphaFoldDB" id="A0A0B1NW77"/>
<comment type="caution">
    <text evidence="2">The sequence shown here is derived from an EMBL/GenBank/DDBJ whole genome shotgun (WGS) entry which is preliminary data.</text>
</comment>
<dbReference type="HOGENOM" id="CLU_002055_1_1_1"/>
<dbReference type="Gene3D" id="3.30.420.10">
    <property type="entry name" value="Ribonuclease H-like superfamily/Ribonuclease H"/>
    <property type="match status" value="1"/>
</dbReference>
<evidence type="ECO:0000313" key="3">
    <source>
        <dbReference type="Proteomes" id="UP000030854"/>
    </source>
</evidence>
<dbReference type="CDD" id="cd09272">
    <property type="entry name" value="RNase_HI_RT_Ty1"/>
    <property type="match status" value="1"/>
</dbReference>
<reference evidence="2 3" key="1">
    <citation type="journal article" date="2014" name="BMC Genomics">
        <title>Adaptive genomic structural variation in the grape powdery mildew pathogen, Erysiphe necator.</title>
        <authorList>
            <person name="Jones L."/>
            <person name="Riaz S."/>
            <person name="Morales-Cruz A."/>
            <person name="Amrine K.C."/>
            <person name="McGuire B."/>
            <person name="Gubler W.D."/>
            <person name="Walker M.A."/>
            <person name="Cantu D."/>
        </authorList>
    </citation>
    <scope>NUCLEOTIDE SEQUENCE [LARGE SCALE GENOMIC DNA]</scope>
    <source>
        <strain evidence="3">c</strain>
    </source>
</reference>
<gene>
    <name evidence="2" type="ORF">EV44_g6093</name>
</gene>
<name>A0A0B1NW77_UNCNE</name>